<feature type="non-terminal residue" evidence="2">
    <location>
        <position position="1"/>
    </location>
</feature>
<proteinExistence type="predicted"/>
<keyword evidence="3" id="KW-1185">Reference proteome</keyword>
<sequence>QYLVIAEDFTDDDALSRRLQVRQAHLDRANTMKQQGTMLFGGALLTADEQTMNGSVIVFEANDEDEVRRWIAEDPYVVNGVWNDIDIRPF</sequence>
<dbReference type="InterPro" id="IPR011008">
    <property type="entry name" value="Dimeric_a/b-barrel"/>
</dbReference>
<gene>
    <name evidence="2" type="ORF">SYNPS1DRAFT_7570</name>
</gene>
<dbReference type="Pfam" id="PF03795">
    <property type="entry name" value="YCII"/>
    <property type="match status" value="1"/>
</dbReference>
<name>A0A4P9YWH4_9FUNG</name>
<evidence type="ECO:0000313" key="2">
    <source>
        <dbReference type="EMBL" id="RKP24208.1"/>
    </source>
</evidence>
<dbReference type="InterPro" id="IPR051807">
    <property type="entry name" value="Sec-metab_biosynth-assoc"/>
</dbReference>
<feature type="domain" description="YCII-related" evidence="1">
    <location>
        <begin position="11"/>
        <end position="90"/>
    </location>
</feature>
<dbReference type="EMBL" id="KZ990377">
    <property type="protein sequence ID" value="RKP24208.1"/>
    <property type="molecule type" value="Genomic_DNA"/>
</dbReference>
<evidence type="ECO:0000259" key="1">
    <source>
        <dbReference type="Pfam" id="PF03795"/>
    </source>
</evidence>
<protein>
    <recommendedName>
        <fullName evidence="1">YCII-related domain-containing protein</fullName>
    </recommendedName>
</protein>
<dbReference type="PANTHER" id="PTHR33606:SF3">
    <property type="entry name" value="PROTEIN YCII"/>
    <property type="match status" value="1"/>
</dbReference>
<dbReference type="SUPFAM" id="SSF54909">
    <property type="entry name" value="Dimeric alpha+beta barrel"/>
    <property type="match status" value="1"/>
</dbReference>
<accession>A0A4P9YWH4</accession>
<feature type="non-terminal residue" evidence="2">
    <location>
        <position position="90"/>
    </location>
</feature>
<dbReference type="Gene3D" id="3.30.70.1060">
    <property type="entry name" value="Dimeric alpha+beta barrel"/>
    <property type="match status" value="1"/>
</dbReference>
<dbReference type="Proteomes" id="UP000278143">
    <property type="component" value="Unassembled WGS sequence"/>
</dbReference>
<organism evidence="2 3">
    <name type="scientific">Syncephalis pseudoplumigaleata</name>
    <dbReference type="NCBI Taxonomy" id="1712513"/>
    <lineage>
        <taxon>Eukaryota</taxon>
        <taxon>Fungi</taxon>
        <taxon>Fungi incertae sedis</taxon>
        <taxon>Zoopagomycota</taxon>
        <taxon>Zoopagomycotina</taxon>
        <taxon>Zoopagomycetes</taxon>
        <taxon>Zoopagales</taxon>
        <taxon>Piptocephalidaceae</taxon>
        <taxon>Syncephalis</taxon>
    </lineage>
</organism>
<dbReference type="PANTHER" id="PTHR33606">
    <property type="entry name" value="PROTEIN YCII"/>
    <property type="match status" value="1"/>
</dbReference>
<evidence type="ECO:0000313" key="3">
    <source>
        <dbReference type="Proteomes" id="UP000278143"/>
    </source>
</evidence>
<dbReference type="AlphaFoldDB" id="A0A4P9YWH4"/>
<dbReference type="OrthoDB" id="5519740at2759"/>
<reference evidence="3" key="1">
    <citation type="journal article" date="2018" name="Nat. Microbiol.">
        <title>Leveraging single-cell genomics to expand the fungal tree of life.</title>
        <authorList>
            <person name="Ahrendt S.R."/>
            <person name="Quandt C.A."/>
            <person name="Ciobanu D."/>
            <person name="Clum A."/>
            <person name="Salamov A."/>
            <person name="Andreopoulos B."/>
            <person name="Cheng J.F."/>
            <person name="Woyke T."/>
            <person name="Pelin A."/>
            <person name="Henrissat B."/>
            <person name="Reynolds N.K."/>
            <person name="Benny G.L."/>
            <person name="Smith M.E."/>
            <person name="James T.Y."/>
            <person name="Grigoriev I.V."/>
        </authorList>
    </citation>
    <scope>NUCLEOTIDE SEQUENCE [LARGE SCALE GENOMIC DNA]</scope>
    <source>
        <strain evidence="3">Benny S71-1</strain>
    </source>
</reference>
<dbReference type="InterPro" id="IPR005545">
    <property type="entry name" value="YCII"/>
</dbReference>